<dbReference type="Pfam" id="PF12500">
    <property type="entry name" value="TRSP"/>
    <property type="match status" value="1"/>
</dbReference>
<dbReference type="InterPro" id="IPR011214">
    <property type="entry name" value="UCP020967"/>
</dbReference>
<proteinExistence type="predicted"/>
<feature type="domain" description="TRSP" evidence="1">
    <location>
        <begin position="260"/>
        <end position="374"/>
    </location>
</feature>
<evidence type="ECO:0000313" key="3">
    <source>
        <dbReference type="EMBL" id="SDJ53888.1"/>
    </source>
</evidence>
<dbReference type="Proteomes" id="UP000199093">
    <property type="component" value="Unassembled WGS sequence"/>
</dbReference>
<dbReference type="InterPro" id="IPR000836">
    <property type="entry name" value="PRTase_dom"/>
</dbReference>
<dbReference type="SUPFAM" id="SSF53271">
    <property type="entry name" value="PRTase-like"/>
    <property type="match status" value="1"/>
</dbReference>
<dbReference type="AlphaFoldDB" id="A0A1G8UJC9"/>
<organism evidence="3 4">
    <name type="scientific">Salipiger marinus</name>
    <dbReference type="NCBI Taxonomy" id="555512"/>
    <lineage>
        <taxon>Bacteria</taxon>
        <taxon>Pseudomonadati</taxon>
        <taxon>Pseudomonadota</taxon>
        <taxon>Alphaproteobacteria</taxon>
        <taxon>Rhodobacterales</taxon>
        <taxon>Roseobacteraceae</taxon>
        <taxon>Salipiger</taxon>
    </lineage>
</organism>
<reference evidence="3 4" key="1">
    <citation type="submission" date="2016-10" db="EMBL/GenBank/DDBJ databases">
        <authorList>
            <person name="de Groot N.N."/>
        </authorList>
    </citation>
    <scope>NUCLEOTIDE SEQUENCE [LARGE SCALE GENOMIC DNA]</scope>
    <source>
        <strain evidence="3 4">DSM 26424</strain>
    </source>
</reference>
<feature type="domain" description="Orotate phosphoribosyltransferase-like" evidence="2">
    <location>
        <begin position="32"/>
        <end position="223"/>
    </location>
</feature>
<dbReference type="InterPro" id="IPR041688">
    <property type="entry name" value="PRTase_2"/>
</dbReference>
<dbReference type="InterPro" id="IPR029057">
    <property type="entry name" value="PRTase-like"/>
</dbReference>
<dbReference type="Gene3D" id="3.40.50.2020">
    <property type="match status" value="1"/>
</dbReference>
<dbReference type="EMBL" id="FNEJ01000043">
    <property type="protein sequence ID" value="SDJ53888.1"/>
    <property type="molecule type" value="Genomic_DNA"/>
</dbReference>
<dbReference type="STRING" id="555512.SAMN04487993_10434"/>
<keyword evidence="4" id="KW-1185">Reference proteome</keyword>
<name>A0A1G8UJC9_9RHOB</name>
<accession>A0A1G8UJC9</accession>
<dbReference type="InterPro" id="IPR022537">
    <property type="entry name" value="TRSP_dom"/>
</dbReference>
<evidence type="ECO:0000259" key="2">
    <source>
        <dbReference type="Pfam" id="PF15609"/>
    </source>
</evidence>
<gene>
    <name evidence="3" type="ORF">SAMN04487993_10434</name>
</gene>
<protein>
    <submittedName>
        <fullName evidence="3">TRSP domain C terminus to PRTase_2</fullName>
    </submittedName>
</protein>
<evidence type="ECO:0000259" key="1">
    <source>
        <dbReference type="Pfam" id="PF12500"/>
    </source>
</evidence>
<dbReference type="CDD" id="cd06223">
    <property type="entry name" value="PRTases_typeI"/>
    <property type="match status" value="1"/>
</dbReference>
<sequence>MTQITTGSGWTAHKLSAGTLHLQQSHDQPKGLFRIAERINPKRAFLFVSTVLGRHIPVSPAAHRAALRTLAEKVSPHLLSGPVFVMGYAETAVGLGAGVFQELCRLHPERALGYLATTRFEPSADDVWFRIEEPHSHASDHSVLKPAPGVLHDGANATLVLVDDETTTGTTFRNLAEGLFAHGARFGRIVLVTLTDWSEGAAPSGVSGAVSGADVRAVSLFQGAWRWRQEEGVAATRPPEALPAACPIWTPSCAAAFEVARRGLSALEARNLFEAEIPRIAREADLENLPSDSRILVLGAGEHVWTPFLFAEACAERFVNTRFVATTRSPVMQGETIAHKIVFPDHYGLGLPMYLHNVLPGDWDAIVLFNETGTAGLPRALLDALGRVAAVDAEGRVDMLVRRSRGAAA</sequence>
<dbReference type="Pfam" id="PF15609">
    <property type="entry name" value="PRTase_2"/>
    <property type="match status" value="1"/>
</dbReference>
<dbReference type="OrthoDB" id="56827at2"/>
<dbReference type="RefSeq" id="WP_089852314.1">
    <property type="nucleotide sequence ID" value="NZ_FNEJ01000043.1"/>
</dbReference>
<dbReference type="PIRSF" id="PIRSF020967">
    <property type="entry name" value="UCP020967"/>
    <property type="match status" value="1"/>
</dbReference>
<evidence type="ECO:0000313" key="4">
    <source>
        <dbReference type="Proteomes" id="UP000199093"/>
    </source>
</evidence>